<proteinExistence type="predicted"/>
<keyword evidence="9" id="KW-0645">Protease</keyword>
<dbReference type="GO" id="GO:0004252">
    <property type="term" value="F:serine-type endopeptidase activity"/>
    <property type="evidence" value="ECO:0007669"/>
    <property type="project" value="InterPro"/>
</dbReference>
<keyword evidence="10" id="KW-1185">Reference proteome</keyword>
<evidence type="ECO:0000256" key="1">
    <source>
        <dbReference type="ARBA" id="ARBA00004141"/>
    </source>
</evidence>
<name>A0A0P7BD85_9BACT</name>
<comment type="caution">
    <text evidence="9">The sequence shown here is derived from an EMBL/GenBank/DDBJ whole genome shotgun (WGS) entry which is preliminary data.</text>
</comment>
<evidence type="ECO:0000256" key="4">
    <source>
        <dbReference type="ARBA" id="ARBA00022692"/>
    </source>
</evidence>
<evidence type="ECO:0000256" key="7">
    <source>
        <dbReference type="SAM" id="Phobius"/>
    </source>
</evidence>
<evidence type="ECO:0000256" key="2">
    <source>
        <dbReference type="ARBA" id="ARBA00022475"/>
    </source>
</evidence>
<accession>A0A0P7BD85</accession>
<evidence type="ECO:0000259" key="8">
    <source>
        <dbReference type="Pfam" id="PF01694"/>
    </source>
</evidence>
<keyword evidence="4 7" id="KW-0812">Transmembrane</keyword>
<dbReference type="Pfam" id="PF01694">
    <property type="entry name" value="Rhomboid"/>
    <property type="match status" value="1"/>
</dbReference>
<dbReference type="SUPFAM" id="SSF144091">
    <property type="entry name" value="Rhomboid-like"/>
    <property type="match status" value="1"/>
</dbReference>
<feature type="transmembrane region" description="Helical" evidence="7">
    <location>
        <begin position="137"/>
        <end position="158"/>
    </location>
</feature>
<feature type="transmembrane region" description="Helical" evidence="7">
    <location>
        <begin position="74"/>
        <end position="98"/>
    </location>
</feature>
<protein>
    <submittedName>
        <fullName evidence="9">Protease</fullName>
    </submittedName>
</protein>
<keyword evidence="6 7" id="KW-0472">Membrane</keyword>
<reference evidence="9 10" key="1">
    <citation type="submission" date="2015-07" db="EMBL/GenBank/DDBJ databases">
        <title>The draft genome sequence of Leadbetterella sp. JN14-9.</title>
        <authorList>
            <person name="Liu Y."/>
            <person name="Du J."/>
            <person name="Shao Z."/>
        </authorList>
    </citation>
    <scope>NUCLEOTIDE SEQUENCE [LARGE SCALE GENOMIC DNA]</scope>
    <source>
        <strain evidence="9 10">JN14-9</strain>
    </source>
</reference>
<keyword evidence="2" id="KW-1003">Cell membrane</keyword>
<feature type="transmembrane region" description="Helical" evidence="7">
    <location>
        <begin position="110"/>
        <end position="131"/>
    </location>
</feature>
<sequence>MSVTILLVIATVIASVYAWRDTSLRNKWIHNPYLANRNKEYHRLLTSGFIHADYLHLFFNMYAFYLFGGVVEQYFSVFFGAKAILAFLGLYILGIIVANLPDFVKYKDHAGFNSLGASGGVSAVVFCSVILNPMMELMIFPIPVAMPGYIFAVIYVAYSIFMEKRQMNNVNHMAHLWGGLWGVVFILTTEPSTLRRFIEQIELPF</sequence>
<comment type="subcellular location">
    <subcellularLocation>
        <location evidence="1">Membrane</location>
        <topology evidence="1">Multi-pass membrane protein</topology>
    </subcellularLocation>
</comment>
<evidence type="ECO:0000313" key="9">
    <source>
        <dbReference type="EMBL" id="KPM48649.1"/>
    </source>
</evidence>
<dbReference type="EMBL" id="LGTQ01000006">
    <property type="protein sequence ID" value="KPM48649.1"/>
    <property type="molecule type" value="Genomic_DNA"/>
</dbReference>
<dbReference type="OrthoDB" id="9807874at2"/>
<dbReference type="STRING" id="1605367.AFM12_08580"/>
<dbReference type="PANTHER" id="PTHR43066:SF26">
    <property type="entry name" value="RHOMBOID PROTEASE GLPG"/>
    <property type="match status" value="1"/>
</dbReference>
<gene>
    <name evidence="9" type="ORF">AFM12_08580</name>
</gene>
<dbReference type="RefSeq" id="WP_055146677.1">
    <property type="nucleotide sequence ID" value="NZ_JXSZ01000006.1"/>
</dbReference>
<dbReference type="GO" id="GO:0016020">
    <property type="term" value="C:membrane"/>
    <property type="evidence" value="ECO:0007669"/>
    <property type="project" value="UniProtKB-SubCell"/>
</dbReference>
<evidence type="ECO:0000256" key="3">
    <source>
        <dbReference type="ARBA" id="ARBA00022519"/>
    </source>
</evidence>
<feature type="domain" description="Peptidase S54 rhomboid" evidence="8">
    <location>
        <begin position="39"/>
        <end position="188"/>
    </location>
</feature>
<keyword evidence="9" id="KW-0378">Hydrolase</keyword>
<dbReference type="Proteomes" id="UP000050454">
    <property type="component" value="Unassembled WGS sequence"/>
</dbReference>
<dbReference type="PANTHER" id="PTHR43066">
    <property type="entry name" value="RHOMBOID-RELATED PROTEIN"/>
    <property type="match status" value="1"/>
</dbReference>
<evidence type="ECO:0000256" key="6">
    <source>
        <dbReference type="ARBA" id="ARBA00023136"/>
    </source>
</evidence>
<dbReference type="GO" id="GO:0006508">
    <property type="term" value="P:proteolysis"/>
    <property type="evidence" value="ECO:0007669"/>
    <property type="project" value="UniProtKB-KW"/>
</dbReference>
<keyword evidence="5 7" id="KW-1133">Transmembrane helix</keyword>
<dbReference type="AlphaFoldDB" id="A0A0P7BD85"/>
<dbReference type="Gene3D" id="1.20.1540.10">
    <property type="entry name" value="Rhomboid-like"/>
    <property type="match status" value="1"/>
</dbReference>
<evidence type="ECO:0000313" key="10">
    <source>
        <dbReference type="Proteomes" id="UP000050454"/>
    </source>
</evidence>
<dbReference type="InterPro" id="IPR022764">
    <property type="entry name" value="Peptidase_S54_rhomboid_dom"/>
</dbReference>
<keyword evidence="3" id="KW-0997">Cell inner membrane</keyword>
<dbReference type="InterPro" id="IPR035952">
    <property type="entry name" value="Rhomboid-like_sf"/>
</dbReference>
<feature type="transmembrane region" description="Helical" evidence="7">
    <location>
        <begin position="170"/>
        <end position="188"/>
    </location>
</feature>
<organism evidence="9 10">
    <name type="scientific">Jiulongibacter sediminis</name>
    <dbReference type="NCBI Taxonomy" id="1605367"/>
    <lineage>
        <taxon>Bacteria</taxon>
        <taxon>Pseudomonadati</taxon>
        <taxon>Bacteroidota</taxon>
        <taxon>Cytophagia</taxon>
        <taxon>Cytophagales</taxon>
        <taxon>Leadbetterellaceae</taxon>
        <taxon>Jiulongibacter</taxon>
    </lineage>
</organism>
<evidence type="ECO:0000256" key="5">
    <source>
        <dbReference type="ARBA" id="ARBA00022989"/>
    </source>
</evidence>